<dbReference type="PANTHER" id="PTHR41299">
    <property type="entry name" value="THIAMINE PYROPHOSPHOKINASE"/>
    <property type="match status" value="1"/>
</dbReference>
<dbReference type="SMART" id="SM00983">
    <property type="entry name" value="TPK_B1_binding"/>
    <property type="match status" value="1"/>
</dbReference>
<protein>
    <recommendedName>
        <fullName evidence="5">Thiamine diphosphokinase</fullName>
        <ecNumber evidence="5">2.7.6.2</ecNumber>
    </recommendedName>
</protein>
<dbReference type="InterPro" id="IPR006282">
    <property type="entry name" value="Thi_PPkinase"/>
</dbReference>
<dbReference type="NCBIfam" id="TIGR01378">
    <property type="entry name" value="thi_PPkinase"/>
    <property type="match status" value="1"/>
</dbReference>
<dbReference type="InterPro" id="IPR007373">
    <property type="entry name" value="Thiamin_PyroPKinase_B1-bd"/>
</dbReference>
<dbReference type="Pfam" id="PF04265">
    <property type="entry name" value="TPK_B1_binding"/>
    <property type="match status" value="1"/>
</dbReference>
<dbReference type="Proteomes" id="UP000011820">
    <property type="component" value="Chromosome"/>
</dbReference>
<dbReference type="EMBL" id="CP004005">
    <property type="protein sequence ID" value="AGH17358.1"/>
    <property type="molecule type" value="Genomic_DNA"/>
</dbReference>
<evidence type="ECO:0000256" key="3">
    <source>
        <dbReference type="ARBA" id="ARBA00022777"/>
    </source>
</evidence>
<dbReference type="InterPro" id="IPR036759">
    <property type="entry name" value="TPK_catalytic_sf"/>
</dbReference>
<name>A0ABN4B775_LIBAS</name>
<accession>A0ABN4B775</accession>
<proteinExistence type="predicted"/>
<evidence type="ECO:0000256" key="2">
    <source>
        <dbReference type="ARBA" id="ARBA00022741"/>
    </source>
</evidence>
<keyword evidence="2" id="KW-0547">Nucleotide-binding</keyword>
<sequence length="222" mass="24498">MSLSHTNKFIDFAILLNGDIRVTNRLLCAIESCKVIAADGGICHASQLKVVPELWIGDFDSVDRTLLQQWSSIKRIFYPNDKDMADGEIAVHKALQSGARNIILVGSISGQRFDYALQHITLATSLKKKNINVTLTSGIEEVFILVPGKHSFDLPENSVFSIVCLEDIENITITGAKYTLSHHSLSLGSSRAVSNVVTKNLTIMLDQGLAILISRPYDLQRF</sequence>
<evidence type="ECO:0000256" key="4">
    <source>
        <dbReference type="ARBA" id="ARBA00022840"/>
    </source>
</evidence>
<dbReference type="Pfam" id="PF04263">
    <property type="entry name" value="TPK_catalytic"/>
    <property type="match status" value="1"/>
</dbReference>
<evidence type="ECO:0000313" key="7">
    <source>
        <dbReference type="EMBL" id="AGH17358.1"/>
    </source>
</evidence>
<keyword evidence="1" id="KW-0808">Transferase</keyword>
<evidence type="ECO:0000256" key="5">
    <source>
        <dbReference type="NCBIfam" id="TIGR01378"/>
    </source>
</evidence>
<dbReference type="GeneID" id="93077348"/>
<keyword evidence="4" id="KW-0067">ATP-binding</keyword>
<organism evidence="7 8">
    <name type="scientific">Candidatus Liberibacter asiaticus str. gxpsy</name>
    <dbReference type="NCBI Taxonomy" id="1174529"/>
    <lineage>
        <taxon>Bacteria</taxon>
        <taxon>Pseudomonadati</taxon>
        <taxon>Pseudomonadota</taxon>
        <taxon>Alphaproteobacteria</taxon>
        <taxon>Hyphomicrobiales</taxon>
        <taxon>Rhizobiaceae</taxon>
        <taxon>Liberibacter</taxon>
    </lineage>
</organism>
<keyword evidence="8" id="KW-1185">Reference proteome</keyword>
<dbReference type="EC" id="2.7.6.2" evidence="5"/>
<keyword evidence="3" id="KW-0418">Kinase</keyword>
<evidence type="ECO:0000256" key="1">
    <source>
        <dbReference type="ARBA" id="ARBA00022679"/>
    </source>
</evidence>
<evidence type="ECO:0000313" key="8">
    <source>
        <dbReference type="Proteomes" id="UP000011820"/>
    </source>
</evidence>
<reference evidence="7 8" key="1">
    <citation type="journal article" date="2013" name="Genome Announc.">
        <title>Complete Genome Sequence of a Chinese Strain of 'Candidatus Liberibacter asiaticus'.</title>
        <authorList>
            <person name="Lin H."/>
            <person name="Han C.S."/>
            <person name="Liu B."/>
            <person name="Lou B."/>
            <person name="Bai X."/>
            <person name="Deng C."/>
            <person name="Civerolo E.L."/>
            <person name="Gupta G."/>
        </authorList>
    </citation>
    <scope>NUCLEOTIDE SEQUENCE [LARGE SCALE GENOMIC DNA]</scope>
    <source>
        <strain evidence="8">gxpsy</strain>
    </source>
</reference>
<dbReference type="InterPro" id="IPR007371">
    <property type="entry name" value="TPK_catalytic"/>
</dbReference>
<evidence type="ECO:0000259" key="6">
    <source>
        <dbReference type="SMART" id="SM00983"/>
    </source>
</evidence>
<feature type="domain" description="Thiamin pyrophosphokinase thiamin-binding" evidence="6">
    <location>
        <begin position="148"/>
        <end position="211"/>
    </location>
</feature>
<dbReference type="RefSeq" id="WP_015452953.1">
    <property type="nucleotide sequence ID" value="NC_020549.1"/>
</dbReference>
<dbReference type="CDD" id="cd07995">
    <property type="entry name" value="TPK"/>
    <property type="match status" value="1"/>
</dbReference>
<dbReference type="SUPFAM" id="SSF63999">
    <property type="entry name" value="Thiamin pyrophosphokinase, catalytic domain"/>
    <property type="match status" value="1"/>
</dbReference>
<gene>
    <name evidence="7" type="ORF">WSI_04950</name>
</gene>
<dbReference type="PANTHER" id="PTHR41299:SF1">
    <property type="entry name" value="THIAMINE PYROPHOSPHOKINASE"/>
    <property type="match status" value="1"/>
</dbReference>
<dbReference type="Gene3D" id="3.40.50.10240">
    <property type="entry name" value="Thiamin pyrophosphokinase, catalytic domain"/>
    <property type="match status" value="1"/>
</dbReference>
<dbReference type="InterPro" id="IPR053149">
    <property type="entry name" value="TPK"/>
</dbReference>